<dbReference type="EMBL" id="QJSL01000009">
    <property type="protein sequence ID" value="RXW28974.1"/>
    <property type="molecule type" value="Genomic_DNA"/>
</dbReference>
<dbReference type="InterPro" id="IPR032495">
    <property type="entry name" value="Phage_TTP_11"/>
</dbReference>
<dbReference type="AlphaFoldDB" id="A0A4Q2EA44"/>
<evidence type="ECO:0000313" key="1">
    <source>
        <dbReference type="EMBL" id="RXW28974.1"/>
    </source>
</evidence>
<comment type="caution">
    <text evidence="1">The sequence shown here is derived from an EMBL/GenBank/DDBJ whole genome shotgun (WGS) entry which is preliminary data.</text>
</comment>
<organism evidence="1 2">
    <name type="scientific">Enterobacter cloacae</name>
    <dbReference type="NCBI Taxonomy" id="550"/>
    <lineage>
        <taxon>Bacteria</taxon>
        <taxon>Pseudomonadati</taxon>
        <taxon>Pseudomonadota</taxon>
        <taxon>Gammaproteobacteria</taxon>
        <taxon>Enterobacterales</taxon>
        <taxon>Enterobacteriaceae</taxon>
        <taxon>Enterobacter</taxon>
        <taxon>Enterobacter cloacae complex</taxon>
    </lineage>
</organism>
<evidence type="ECO:0000313" key="2">
    <source>
        <dbReference type="Proteomes" id="UP000290875"/>
    </source>
</evidence>
<gene>
    <name evidence="1" type="ORF">DM877_11245</name>
</gene>
<dbReference type="RefSeq" id="WP_129324278.1">
    <property type="nucleotide sequence ID" value="NZ_QJSL01000009.1"/>
</dbReference>
<dbReference type="Gene3D" id="4.10.410.40">
    <property type="match status" value="1"/>
</dbReference>
<protein>
    <submittedName>
        <fullName evidence="1">Phage tail protein</fullName>
    </submittedName>
</protein>
<dbReference type="Pfam" id="PF16460">
    <property type="entry name" value="Phage_TTP_11"/>
    <property type="match status" value="1"/>
</dbReference>
<proteinExistence type="predicted"/>
<name>A0A4Q2EA44_ENTCL</name>
<sequence length="165" mass="17701">MSVVTQGTQLYVLANGVVSEIECITSFSPGSSPADQIEDTCLSEKNTRTYKKGLRTPGQATVGLNADPENDSHLLLSNLAESNDQQNLTFAVGWADGESLPTVATVGDPDAVDGLVLPDDRTWYIFQGYVSDFPFDFQANTVVQTSATIQRSGQGVWIPKAQPTS</sequence>
<dbReference type="Proteomes" id="UP000290875">
    <property type="component" value="Unassembled WGS sequence"/>
</dbReference>
<accession>A0A4Q2EA44</accession>
<reference evidence="1 2" key="1">
    <citation type="submission" date="2018-06" db="EMBL/GenBank/DDBJ databases">
        <title>Carbapenemase-producing Enterobacteriaceae present in wastewater treatment plant effluent and nearby surface waters in the US.</title>
        <authorList>
            <person name="Mathys D.A."/>
            <person name="Mollenkopf D.F."/>
            <person name="Feicht S.M."/>
            <person name="Adams R.J."/>
            <person name="Albers A.L."/>
            <person name="Grooters S.V."/>
            <person name="Stuever D.M."/>
            <person name="Daniels J.B."/>
            <person name="Wittum T.E."/>
        </authorList>
    </citation>
    <scope>NUCLEOTIDE SEQUENCE [LARGE SCALE GENOMIC DNA]</scope>
    <source>
        <strain evidence="1 2">GEO_4_Eff_A</strain>
    </source>
</reference>